<name>A0A1I1BHE2_9PSEU</name>
<reference evidence="4" key="1">
    <citation type="submission" date="2016-10" db="EMBL/GenBank/DDBJ databases">
        <authorList>
            <person name="Varghese N."/>
            <person name="Submissions S."/>
        </authorList>
    </citation>
    <scope>NUCLEOTIDE SEQUENCE [LARGE SCALE GENOMIC DNA]</scope>
    <source>
        <strain evidence="4">CGMCC 4.3568</strain>
    </source>
</reference>
<feature type="chain" id="PRO_5017440206" evidence="1">
    <location>
        <begin position="24"/>
        <end position="323"/>
    </location>
</feature>
<evidence type="ECO:0000259" key="2">
    <source>
        <dbReference type="Pfam" id="PF00561"/>
    </source>
</evidence>
<dbReference type="STRING" id="490629.SAMN05216266_11373"/>
<dbReference type="PANTHER" id="PTHR43689">
    <property type="entry name" value="HYDROLASE"/>
    <property type="match status" value="1"/>
</dbReference>
<dbReference type="Proteomes" id="UP000243799">
    <property type="component" value="Unassembled WGS sequence"/>
</dbReference>
<proteinExistence type="predicted"/>
<protein>
    <submittedName>
        <fullName evidence="3">Pimeloyl-ACP methyl ester carboxylesterase</fullName>
    </submittedName>
</protein>
<dbReference type="RefSeq" id="WP_091674999.1">
    <property type="nucleotide sequence ID" value="NZ_FOKG01000013.1"/>
</dbReference>
<gene>
    <name evidence="3" type="ORF">SAMN05216266_11373</name>
</gene>
<dbReference type="OrthoDB" id="7185741at2"/>
<feature type="domain" description="AB hydrolase-1" evidence="2">
    <location>
        <begin position="77"/>
        <end position="166"/>
    </location>
</feature>
<dbReference type="InterPro" id="IPR000073">
    <property type="entry name" value="AB_hydrolase_1"/>
</dbReference>
<keyword evidence="1" id="KW-0732">Signal</keyword>
<dbReference type="PANTHER" id="PTHR43689:SF8">
    <property type="entry name" value="ALPHA_BETA-HYDROLASES SUPERFAMILY PROTEIN"/>
    <property type="match status" value="1"/>
</dbReference>
<dbReference type="Pfam" id="PF00561">
    <property type="entry name" value="Abhydrolase_1"/>
    <property type="match status" value="1"/>
</dbReference>
<keyword evidence="4" id="KW-1185">Reference proteome</keyword>
<dbReference type="GO" id="GO:0003824">
    <property type="term" value="F:catalytic activity"/>
    <property type="evidence" value="ECO:0007669"/>
    <property type="project" value="UniProtKB-ARBA"/>
</dbReference>
<dbReference type="SUPFAM" id="SSF53474">
    <property type="entry name" value="alpha/beta-Hydrolases"/>
    <property type="match status" value="1"/>
</dbReference>
<feature type="signal peptide" evidence="1">
    <location>
        <begin position="1"/>
        <end position="23"/>
    </location>
</feature>
<evidence type="ECO:0000313" key="3">
    <source>
        <dbReference type="EMBL" id="SFB47920.1"/>
    </source>
</evidence>
<sequence>MSRGLRYLGISATVGAAATAALAAVRSRAPEDWPPAPGDFVEVGGERIHHLVERGGRGPTVVFESALSCPCTEWAWVLRALKGTASCLAYDRPGNGWSSQRNPPITAAEVNDLTVALLRKLDMSGPYVLVGHSVGGLLARTFAGRHADELAGIVLVDSSHPDQLERSALQREGMPLVKQGISTMYWRARLRILGDDDGFGAISELPGELVEPSGRVMRRPEPWAAARREFGLWHTRWAAEAHAVTPAPTLPVGVVTAGQQASMDLAHGRMQAELAGLTQVGRHEVVRTAEHDSLVMREELATHVIDLVRWARECHAESLRSRP</sequence>
<organism evidence="3 4">
    <name type="scientific">Amycolatopsis marina</name>
    <dbReference type="NCBI Taxonomy" id="490629"/>
    <lineage>
        <taxon>Bacteria</taxon>
        <taxon>Bacillati</taxon>
        <taxon>Actinomycetota</taxon>
        <taxon>Actinomycetes</taxon>
        <taxon>Pseudonocardiales</taxon>
        <taxon>Pseudonocardiaceae</taxon>
        <taxon>Amycolatopsis</taxon>
    </lineage>
</organism>
<dbReference type="AlphaFoldDB" id="A0A1I1BHE2"/>
<dbReference type="EMBL" id="FOKG01000013">
    <property type="protein sequence ID" value="SFB47920.1"/>
    <property type="molecule type" value="Genomic_DNA"/>
</dbReference>
<evidence type="ECO:0000313" key="4">
    <source>
        <dbReference type="Proteomes" id="UP000243799"/>
    </source>
</evidence>
<dbReference type="Gene3D" id="3.40.50.1820">
    <property type="entry name" value="alpha/beta hydrolase"/>
    <property type="match status" value="1"/>
</dbReference>
<dbReference type="InterPro" id="IPR029058">
    <property type="entry name" value="AB_hydrolase_fold"/>
</dbReference>
<accession>A0A1I1BHE2</accession>
<evidence type="ECO:0000256" key="1">
    <source>
        <dbReference type="SAM" id="SignalP"/>
    </source>
</evidence>